<dbReference type="RefSeq" id="WP_097125266.1">
    <property type="nucleotide sequence ID" value="NZ_OCNH01000001.1"/>
</dbReference>
<dbReference type="EMBL" id="OCNH01000001">
    <property type="protein sequence ID" value="SOD81025.1"/>
    <property type="molecule type" value="Genomic_DNA"/>
</dbReference>
<evidence type="ECO:0000313" key="1">
    <source>
        <dbReference type="EMBL" id="SOD81025.1"/>
    </source>
</evidence>
<dbReference type="AlphaFoldDB" id="A0A286FCR1"/>
<proteinExistence type="predicted"/>
<organism evidence="1 2">
    <name type="scientific">Spirosoma fluviale</name>
    <dbReference type="NCBI Taxonomy" id="1597977"/>
    <lineage>
        <taxon>Bacteria</taxon>
        <taxon>Pseudomonadati</taxon>
        <taxon>Bacteroidota</taxon>
        <taxon>Cytophagia</taxon>
        <taxon>Cytophagales</taxon>
        <taxon>Cytophagaceae</taxon>
        <taxon>Spirosoma</taxon>
    </lineage>
</organism>
<evidence type="ECO:0000313" key="2">
    <source>
        <dbReference type="Proteomes" id="UP000219452"/>
    </source>
</evidence>
<gene>
    <name evidence="1" type="ORF">SAMN06269250_1649</name>
</gene>
<name>A0A286FCR1_9BACT</name>
<reference evidence="2" key="1">
    <citation type="submission" date="2017-09" db="EMBL/GenBank/DDBJ databases">
        <authorList>
            <person name="Varghese N."/>
            <person name="Submissions S."/>
        </authorList>
    </citation>
    <scope>NUCLEOTIDE SEQUENCE [LARGE SCALE GENOMIC DNA]</scope>
    <source>
        <strain evidence="2">DSM 29961</strain>
    </source>
</reference>
<dbReference type="Proteomes" id="UP000219452">
    <property type="component" value="Unassembled WGS sequence"/>
</dbReference>
<keyword evidence="2" id="KW-1185">Reference proteome</keyword>
<protein>
    <submittedName>
        <fullName evidence="1">Uncharacterized protein</fullName>
    </submittedName>
</protein>
<sequence length="783" mass="85155">MAPRRYFTLNTVSGVSETDPSNVIIDGPVSETKEQAASRLMANPSTTKLSGIPGPANMSLEVDCNVSARTILFKGYVPDGTTLRIETVSGNTYQLANAQNPTLNMGVDYPFGPYSVAGSELNANWAFGPKEGVSNSGVPSERLFITLKDSSGNKLVTVAFTPSTVTGKKLFTKSASSTPTQTTALFTSTNGFNSIYSYKSGQNGGQLQILGSGSGAYELSFEGVDQSLVLSNNDSPTPGSIPTNTFLANGPSGNPTYSYDWSLYGVTPGVPLRVKVRKDGGSPDTFMFTPSNASNQAFTSAGLSNPTPTQTASPTATTTGIPTVTLKDAEGFLIYSDQGWSGADEKQIENGQMLMKFKRSVGACPTWVSLKSDGLNLCNDEQTGPSGARFSDKGCQWQFSAYSSPVAFAAPYVIGGRGEMGTGANPVQGGSTAPYYGVSPVEKSAIVNDPERGVVFCARVRGLIWNFPYEPGHIPVDFEYWFMPDQTIGFRCRSNVEDRGSRVPEQRTWQAISQELPCLYNIGDLNLHRSKLNGQELDLRAGTPMGQQGRDYFTDGCWSGSYTQDRSKGVTLYTPQNAIHRSWQKHAEQGQWMDTASGYINAGPKRNFDIPGRYIDYGYIILGGYNFAQNRLATLPAISQEFDFDFSQSNNSWWNEDSRLQRDPGTGLMKWFLGDEKVDGGTYNYGRFLSPVRAWKASEFRCIEITMAVHGTNRLNLKYARPGEFDSVNSLSQISVNGDGVERAYTFDVPWGADNSLISYVGMTAITPTPSNAYAIVRRIRKV</sequence>
<accession>A0A286FCR1</accession>
<dbReference type="OrthoDB" id="633728at2"/>